<evidence type="ECO:0000313" key="11">
    <source>
        <dbReference type="EMBL" id="TPE63628.1"/>
    </source>
</evidence>
<feature type="domain" description="Peptidase M28" evidence="10">
    <location>
        <begin position="123"/>
        <end position="299"/>
    </location>
</feature>
<keyword evidence="6 9" id="KW-1133">Transmembrane helix</keyword>
<feature type="transmembrane region" description="Helical" evidence="9">
    <location>
        <begin position="473"/>
        <end position="493"/>
    </location>
</feature>
<dbReference type="OrthoDB" id="9778250at2"/>
<dbReference type="GO" id="GO:0005774">
    <property type="term" value="C:vacuolar membrane"/>
    <property type="evidence" value="ECO:0007669"/>
    <property type="project" value="UniProtKB-SubCell"/>
</dbReference>
<comment type="function">
    <text evidence="1">May be involved in vacuolar sorting and osmoregulation.</text>
</comment>
<gene>
    <name evidence="11" type="ORF">FJQ54_01830</name>
</gene>
<evidence type="ECO:0000256" key="8">
    <source>
        <dbReference type="ARBA" id="ARBA00031512"/>
    </source>
</evidence>
<name>A0A501XSH7_9SPHN</name>
<evidence type="ECO:0000256" key="5">
    <source>
        <dbReference type="ARBA" id="ARBA00022554"/>
    </source>
</evidence>
<dbReference type="Gene3D" id="3.40.630.10">
    <property type="entry name" value="Zn peptidases"/>
    <property type="match status" value="1"/>
</dbReference>
<sequence length="740" mass="77889">MSRLDRVKSWWGLLLLGLLLLLWTVRPIGVMAPAHVESEFQAERAVARLAMILGDERPHPTDSDANDAVEARLLEQIRALGFDPIIRERFHCSTIRDGIASCAKPRNILFWITPPKDGTADGAGAVMLTAHYDSVPAGPGAGDDGIGVAIALEVAGLLSARPLAKPVLVMLTDAEEVGLVGAAAFAAHDPLRSRVAAVVNLEARGTSGGASMFQTSKPNSHDIEALIAGGQKASANALATNFYEILPNDTDLTVLLPLGVDAANYAIIGGGKRYHTPLDDLAHLDRRSVQHMGASALAAVRGFAAHPSAGEERQLLFTDIARLLTVSMPQWAGALLSALGLVAAVLLFRRYRTEGRWTSILVPPLALLAGVGAAMGLAMLVGALRPEDAYATAHPEAIRLAGAAAGLAVAAAVIAFLGERSAVRMAAAAWIWLAVLTLAAFYFVPGAAIFSAWPLIPVIAASLASLWRPLRWLVLPLLLLGAVLFALIALPLAGLLEDGLFPEHAAFISLLAIFIFLFFMPVAASRRWLVPAAAGAVMLAATAAALLVPAYSLDSPRHLSVVHQDADGVARFRLPDNGPVPPEMAAVAAFSKGGDKGESWEAPAPRLADEGRASISSGQTADGRRVLRISLQDQTADRQDLLIEAGDAIEGVTVQGEPVKTMGVPARIICNGRSCRSLDVQLVLKAGGALPRLNWRSIRNGAGDAARPLVAARPLTAQPVNGGDQRILIRRLGLEAVDEN</sequence>
<dbReference type="PANTHER" id="PTHR12147:SF58">
    <property type="entry name" value="VACUOLAR MEMBRANE PROTEASE"/>
    <property type="match status" value="1"/>
</dbReference>
<comment type="caution">
    <text evidence="11">The sequence shown here is derived from an EMBL/GenBank/DDBJ whole genome shotgun (WGS) entry which is preliminary data.</text>
</comment>
<organism evidence="11 12">
    <name type="scientific">Sandaracinobacter neustonicus</name>
    <dbReference type="NCBI Taxonomy" id="1715348"/>
    <lineage>
        <taxon>Bacteria</taxon>
        <taxon>Pseudomonadati</taxon>
        <taxon>Pseudomonadota</taxon>
        <taxon>Alphaproteobacteria</taxon>
        <taxon>Sphingomonadales</taxon>
        <taxon>Sphingosinicellaceae</taxon>
        <taxon>Sandaracinobacter</taxon>
    </lineage>
</organism>
<reference evidence="11 12" key="1">
    <citation type="submission" date="2019-06" db="EMBL/GenBank/DDBJ databases">
        <authorList>
            <person name="Lee I."/>
            <person name="Jang G.I."/>
            <person name="Hwang C.Y."/>
        </authorList>
    </citation>
    <scope>NUCLEOTIDE SEQUENCE [LARGE SCALE GENOMIC DNA]</scope>
    <source>
        <strain evidence="11 12">PAMC 28131</strain>
    </source>
</reference>
<dbReference type="Pfam" id="PF04389">
    <property type="entry name" value="Peptidase_M28"/>
    <property type="match status" value="1"/>
</dbReference>
<dbReference type="InterPro" id="IPR045175">
    <property type="entry name" value="M28_fam"/>
</dbReference>
<evidence type="ECO:0000256" key="7">
    <source>
        <dbReference type="ARBA" id="ARBA00023180"/>
    </source>
</evidence>
<comment type="subcellular location">
    <subcellularLocation>
        <location evidence="2">Vacuole membrane</location>
        <topology evidence="2">Multi-pass membrane protein</topology>
    </subcellularLocation>
</comment>
<evidence type="ECO:0000259" key="10">
    <source>
        <dbReference type="Pfam" id="PF04389"/>
    </source>
</evidence>
<keyword evidence="5" id="KW-0926">Vacuole</keyword>
<dbReference type="GO" id="GO:0006508">
    <property type="term" value="P:proteolysis"/>
    <property type="evidence" value="ECO:0007669"/>
    <property type="project" value="InterPro"/>
</dbReference>
<evidence type="ECO:0000313" key="12">
    <source>
        <dbReference type="Proteomes" id="UP000319897"/>
    </source>
</evidence>
<dbReference type="Proteomes" id="UP000319897">
    <property type="component" value="Unassembled WGS sequence"/>
</dbReference>
<dbReference type="SUPFAM" id="SSF53187">
    <property type="entry name" value="Zn-dependent exopeptidases"/>
    <property type="match status" value="1"/>
</dbReference>
<evidence type="ECO:0000256" key="1">
    <source>
        <dbReference type="ARBA" id="ARBA00003273"/>
    </source>
</evidence>
<dbReference type="GO" id="GO:0008235">
    <property type="term" value="F:metalloexopeptidase activity"/>
    <property type="evidence" value="ECO:0007669"/>
    <property type="project" value="InterPro"/>
</dbReference>
<feature type="transmembrane region" description="Helical" evidence="9">
    <location>
        <begin position="331"/>
        <end position="348"/>
    </location>
</feature>
<keyword evidence="12" id="KW-1185">Reference proteome</keyword>
<feature type="transmembrane region" description="Helical" evidence="9">
    <location>
        <begin position="528"/>
        <end position="548"/>
    </location>
</feature>
<protein>
    <recommendedName>
        <fullName evidence="4">Vacuolar membrane protease</fullName>
    </recommendedName>
    <alternativeName>
        <fullName evidence="8">FXNA-related family protease 1</fullName>
    </alternativeName>
</protein>
<dbReference type="AlphaFoldDB" id="A0A501XSH7"/>
<dbReference type="InterPro" id="IPR007484">
    <property type="entry name" value="Peptidase_M28"/>
</dbReference>
<dbReference type="RefSeq" id="WP_140926585.1">
    <property type="nucleotide sequence ID" value="NZ_VFSU01000011.1"/>
</dbReference>
<accession>A0A501XSH7</accession>
<proteinExistence type="inferred from homology"/>
<dbReference type="PANTHER" id="PTHR12147">
    <property type="entry name" value="METALLOPEPTIDASE M28 FAMILY MEMBER"/>
    <property type="match status" value="1"/>
</dbReference>
<keyword evidence="9" id="KW-0472">Membrane</keyword>
<feature type="transmembrane region" description="Helical" evidence="9">
    <location>
        <begin position="360"/>
        <end position="385"/>
    </location>
</feature>
<evidence type="ECO:0000256" key="3">
    <source>
        <dbReference type="ARBA" id="ARBA00010918"/>
    </source>
</evidence>
<dbReference type="EMBL" id="VFSU01000011">
    <property type="protein sequence ID" value="TPE63628.1"/>
    <property type="molecule type" value="Genomic_DNA"/>
</dbReference>
<comment type="similarity">
    <text evidence="3">Belongs to the peptidase M28 family.</text>
</comment>
<keyword evidence="7" id="KW-0325">Glycoprotein</keyword>
<feature type="transmembrane region" description="Helical" evidence="9">
    <location>
        <begin position="397"/>
        <end position="417"/>
    </location>
</feature>
<evidence type="ECO:0000256" key="4">
    <source>
        <dbReference type="ARBA" id="ARBA00017435"/>
    </source>
</evidence>
<evidence type="ECO:0000256" key="2">
    <source>
        <dbReference type="ARBA" id="ARBA00004128"/>
    </source>
</evidence>
<feature type="transmembrane region" description="Helical" evidence="9">
    <location>
        <begin position="505"/>
        <end position="522"/>
    </location>
</feature>
<evidence type="ECO:0000256" key="9">
    <source>
        <dbReference type="SAM" id="Phobius"/>
    </source>
</evidence>
<evidence type="ECO:0000256" key="6">
    <source>
        <dbReference type="ARBA" id="ARBA00022989"/>
    </source>
</evidence>
<keyword evidence="9" id="KW-0812">Transmembrane</keyword>
<feature type="transmembrane region" description="Helical" evidence="9">
    <location>
        <begin position="429"/>
        <end position="453"/>
    </location>
</feature>